<dbReference type="Proteomes" id="UP000294813">
    <property type="component" value="Unassembled WGS sequence"/>
</dbReference>
<gene>
    <name evidence="1" type="ORF">EDD73_13123</name>
</gene>
<comment type="caution">
    <text evidence="1">The sequence shown here is derived from an EMBL/GenBank/DDBJ whole genome shotgun (WGS) entry which is preliminary data.</text>
</comment>
<accession>A0A4R2RG11</accession>
<evidence type="ECO:0000313" key="2">
    <source>
        <dbReference type="Proteomes" id="UP000294813"/>
    </source>
</evidence>
<proteinExistence type="predicted"/>
<organism evidence="1 2">
    <name type="scientific">Heliophilum fasciatum</name>
    <dbReference type="NCBI Taxonomy" id="35700"/>
    <lineage>
        <taxon>Bacteria</taxon>
        <taxon>Bacillati</taxon>
        <taxon>Bacillota</taxon>
        <taxon>Clostridia</taxon>
        <taxon>Eubacteriales</taxon>
        <taxon>Heliobacteriaceae</taxon>
        <taxon>Heliophilum</taxon>
    </lineage>
</organism>
<reference evidence="1 2" key="1">
    <citation type="submission" date="2019-03" db="EMBL/GenBank/DDBJ databases">
        <title>Genomic Encyclopedia of Type Strains, Phase IV (KMG-IV): sequencing the most valuable type-strain genomes for metagenomic binning, comparative biology and taxonomic classification.</title>
        <authorList>
            <person name="Goeker M."/>
        </authorList>
    </citation>
    <scope>NUCLEOTIDE SEQUENCE [LARGE SCALE GENOMIC DNA]</scope>
    <source>
        <strain evidence="1 2">DSM 11170</strain>
    </source>
</reference>
<keyword evidence="2" id="KW-1185">Reference proteome</keyword>
<name>A0A4R2RG11_9FIRM</name>
<protein>
    <recommendedName>
        <fullName evidence="3">Coat F domain-containing protein</fullName>
    </recommendedName>
</protein>
<sequence length="74" mass="8485">MTFTPDELEEKFQNFVDQVHRYAEHLSAQLEQASSQERAQIYDQMKSFSGMRTGIVALAHNLGLNVDDPRAMNQ</sequence>
<evidence type="ECO:0008006" key="3">
    <source>
        <dbReference type="Google" id="ProtNLM"/>
    </source>
</evidence>
<evidence type="ECO:0000313" key="1">
    <source>
        <dbReference type="EMBL" id="TCP61027.1"/>
    </source>
</evidence>
<dbReference type="AlphaFoldDB" id="A0A4R2RG11"/>
<dbReference type="EMBL" id="SLXT01000031">
    <property type="protein sequence ID" value="TCP61027.1"/>
    <property type="molecule type" value="Genomic_DNA"/>
</dbReference>
<dbReference type="RefSeq" id="WP_131920516.1">
    <property type="nucleotide sequence ID" value="NZ_JAOQNU010000032.1"/>
</dbReference>